<protein>
    <submittedName>
        <fullName evidence="2">Uncharacterized protein</fullName>
    </submittedName>
</protein>
<dbReference type="Proteomes" id="UP000807469">
    <property type="component" value="Unassembled WGS sequence"/>
</dbReference>
<evidence type="ECO:0000313" key="3">
    <source>
        <dbReference type="Proteomes" id="UP000807469"/>
    </source>
</evidence>
<evidence type="ECO:0000256" key="1">
    <source>
        <dbReference type="SAM" id="MobiDB-lite"/>
    </source>
</evidence>
<sequence>MTLTVPIPRWTHLLAKRSFLLRHRRRDEMAVRMGTAPPFARRRGARTQREMTM</sequence>
<accession>A0A9P6D1W8</accession>
<gene>
    <name evidence="2" type="ORF">BDN70DRAFT_833490</name>
</gene>
<keyword evidence="3" id="KW-1185">Reference proteome</keyword>
<proteinExistence type="predicted"/>
<dbReference type="EMBL" id="MU155201">
    <property type="protein sequence ID" value="KAF9480068.1"/>
    <property type="molecule type" value="Genomic_DNA"/>
</dbReference>
<name>A0A9P6D1W8_9AGAR</name>
<organism evidence="2 3">
    <name type="scientific">Pholiota conissans</name>
    <dbReference type="NCBI Taxonomy" id="109636"/>
    <lineage>
        <taxon>Eukaryota</taxon>
        <taxon>Fungi</taxon>
        <taxon>Dikarya</taxon>
        <taxon>Basidiomycota</taxon>
        <taxon>Agaricomycotina</taxon>
        <taxon>Agaricomycetes</taxon>
        <taxon>Agaricomycetidae</taxon>
        <taxon>Agaricales</taxon>
        <taxon>Agaricineae</taxon>
        <taxon>Strophariaceae</taxon>
        <taxon>Pholiota</taxon>
    </lineage>
</organism>
<evidence type="ECO:0000313" key="2">
    <source>
        <dbReference type="EMBL" id="KAF9480068.1"/>
    </source>
</evidence>
<reference evidence="2" key="1">
    <citation type="submission" date="2020-11" db="EMBL/GenBank/DDBJ databases">
        <authorList>
            <consortium name="DOE Joint Genome Institute"/>
            <person name="Ahrendt S."/>
            <person name="Riley R."/>
            <person name="Andreopoulos W."/>
            <person name="Labutti K."/>
            <person name="Pangilinan J."/>
            <person name="Ruiz-Duenas F.J."/>
            <person name="Barrasa J.M."/>
            <person name="Sanchez-Garcia M."/>
            <person name="Camarero S."/>
            <person name="Miyauchi S."/>
            <person name="Serrano A."/>
            <person name="Linde D."/>
            <person name="Babiker R."/>
            <person name="Drula E."/>
            <person name="Ayuso-Fernandez I."/>
            <person name="Pacheco R."/>
            <person name="Padilla G."/>
            <person name="Ferreira P."/>
            <person name="Barriuso J."/>
            <person name="Kellner H."/>
            <person name="Castanera R."/>
            <person name="Alfaro M."/>
            <person name="Ramirez L."/>
            <person name="Pisabarro A.G."/>
            <person name="Kuo A."/>
            <person name="Tritt A."/>
            <person name="Lipzen A."/>
            <person name="He G."/>
            <person name="Yan M."/>
            <person name="Ng V."/>
            <person name="Cullen D."/>
            <person name="Martin F."/>
            <person name="Rosso M.-N."/>
            <person name="Henrissat B."/>
            <person name="Hibbett D."/>
            <person name="Martinez A.T."/>
            <person name="Grigoriev I.V."/>
        </authorList>
    </citation>
    <scope>NUCLEOTIDE SEQUENCE</scope>
    <source>
        <strain evidence="2">CIRM-BRFM 674</strain>
    </source>
</reference>
<feature type="region of interest" description="Disordered" evidence="1">
    <location>
        <begin position="32"/>
        <end position="53"/>
    </location>
</feature>
<comment type="caution">
    <text evidence="2">The sequence shown here is derived from an EMBL/GenBank/DDBJ whole genome shotgun (WGS) entry which is preliminary data.</text>
</comment>
<dbReference type="AlphaFoldDB" id="A0A9P6D1W8"/>